<keyword evidence="2" id="KW-0648">Protein biosynthesis</keyword>
<dbReference type="GO" id="GO:0005634">
    <property type="term" value="C:nucleus"/>
    <property type="evidence" value="ECO:0007669"/>
    <property type="project" value="TreeGrafter"/>
</dbReference>
<evidence type="ECO:0000313" key="2">
    <source>
        <dbReference type="EMBL" id="PBC25091.1"/>
    </source>
</evidence>
<name>A0A2A3E1X2_APICC</name>
<dbReference type="GO" id="GO:0003743">
    <property type="term" value="F:translation initiation factor activity"/>
    <property type="evidence" value="ECO:0007669"/>
    <property type="project" value="UniProtKB-KW"/>
</dbReference>
<dbReference type="STRING" id="94128.A0A2A3E1X2"/>
<dbReference type="AlphaFoldDB" id="A0A2A3E1X2"/>
<protein>
    <submittedName>
        <fullName evidence="2">RNA polymerase I-specific transcription initiation factor RRN3</fullName>
    </submittedName>
</protein>
<dbReference type="Proteomes" id="UP000242457">
    <property type="component" value="Unassembled WGS sequence"/>
</dbReference>
<dbReference type="OrthoDB" id="26970at2759"/>
<keyword evidence="2" id="KW-0396">Initiation factor</keyword>
<dbReference type="PANTHER" id="PTHR12790:SF0">
    <property type="entry name" value="RNA POLYMERASE I-SPECIFIC TRANSCRIPTION INITIATION FACTOR RRN3-RELATED"/>
    <property type="match status" value="1"/>
</dbReference>
<evidence type="ECO:0000256" key="1">
    <source>
        <dbReference type="ARBA" id="ARBA00010098"/>
    </source>
</evidence>
<gene>
    <name evidence="2" type="ORF">APICC_05188</name>
</gene>
<dbReference type="GO" id="GO:0006361">
    <property type="term" value="P:transcription initiation at RNA polymerase I promoter"/>
    <property type="evidence" value="ECO:0007669"/>
    <property type="project" value="InterPro"/>
</dbReference>
<dbReference type="Pfam" id="PF05327">
    <property type="entry name" value="RRN3"/>
    <property type="match status" value="1"/>
</dbReference>
<dbReference type="GO" id="GO:0001181">
    <property type="term" value="F:RNA polymerase I general transcription initiation factor activity"/>
    <property type="evidence" value="ECO:0007669"/>
    <property type="project" value="InterPro"/>
</dbReference>
<accession>A0A2A3E1X2</accession>
<dbReference type="EMBL" id="KZ288522">
    <property type="protein sequence ID" value="PBC25091.1"/>
    <property type="molecule type" value="Genomic_DNA"/>
</dbReference>
<reference evidence="2 3" key="1">
    <citation type="submission" date="2014-07" db="EMBL/GenBank/DDBJ databases">
        <title>Genomic and transcriptomic analysis on Apis cerana provide comprehensive insights into honey bee biology.</title>
        <authorList>
            <person name="Diao Q."/>
            <person name="Sun L."/>
            <person name="Zheng H."/>
            <person name="Zheng H."/>
            <person name="Xu S."/>
            <person name="Wang S."/>
            <person name="Zeng Z."/>
            <person name="Hu F."/>
            <person name="Su S."/>
            <person name="Wu J."/>
        </authorList>
    </citation>
    <scope>NUCLEOTIDE SEQUENCE [LARGE SCALE GENOMIC DNA]</scope>
    <source>
        <tissue evidence="2">Pupae without intestine</tissue>
    </source>
</reference>
<keyword evidence="3" id="KW-1185">Reference proteome</keyword>
<organism evidence="2 3">
    <name type="scientific">Apis cerana cerana</name>
    <name type="common">Oriental honeybee</name>
    <dbReference type="NCBI Taxonomy" id="94128"/>
    <lineage>
        <taxon>Eukaryota</taxon>
        <taxon>Metazoa</taxon>
        <taxon>Ecdysozoa</taxon>
        <taxon>Arthropoda</taxon>
        <taxon>Hexapoda</taxon>
        <taxon>Insecta</taxon>
        <taxon>Pterygota</taxon>
        <taxon>Neoptera</taxon>
        <taxon>Endopterygota</taxon>
        <taxon>Hymenoptera</taxon>
        <taxon>Apocrita</taxon>
        <taxon>Aculeata</taxon>
        <taxon>Apoidea</taxon>
        <taxon>Anthophila</taxon>
        <taxon>Apidae</taxon>
        <taxon>Apis</taxon>
    </lineage>
</organism>
<sequence>MFNSGYPATCKKMSVVSSRVSSVSSILKTPGIRSQLIRQSNRVYFKLPKNLKSIIYNFEIGNGTKDYEDLICTLRDSNIKDTDLIEFLSNVRQCISLLSPIHKVFVETLLQIKWTNRSLDMTSAYKAFIEDLICMQIHYTKNVIDNLVEQFKPDEKDNIEWKNGECREEDIQRLNHIHDILQKILEVVPMSSKVLLQSLRARFPYIVHETHTHEVYVYALIQIIEYAPQLRSDILSLIINRLMVLDVNIPRLEIDDEEEDLMDDSSECDSTLDTENNVEENNITETEKIHPIAHKLDVCMELILKYMHNSCFINKVLQIECLKSLYFDVLQIFETVILPTHASQYVQYIMFYICSFKAAVMEAFIDWLWRKASDPNEPSIIRQSSVAYIASLVVTATFITTGLVKAVQFKISKWIHNYINMQDHSNYMEDENKEHNVFYSICQALFFIITKRHNDYPDSRKYMLYLQELDLAKIITCKLNPLKACHPEIMHNFAEITRIYQLAYCYTIIENNTRNQLPLFDSKKGTTSTIENFFPFSFYTLQRSGQRMIPILRDNINNSEHRTTIKYREDI</sequence>
<evidence type="ECO:0000313" key="3">
    <source>
        <dbReference type="Proteomes" id="UP000242457"/>
    </source>
</evidence>
<dbReference type="InterPro" id="IPR007991">
    <property type="entry name" value="RNA_pol_I_trans_ini_fac_RRN3"/>
</dbReference>
<comment type="similarity">
    <text evidence="1">Belongs to the RRN3 family.</text>
</comment>
<dbReference type="GO" id="GO:0001042">
    <property type="term" value="F:RNA polymerase I core binding"/>
    <property type="evidence" value="ECO:0007669"/>
    <property type="project" value="TreeGrafter"/>
</dbReference>
<proteinExistence type="inferred from homology"/>
<dbReference type="PANTHER" id="PTHR12790">
    <property type="entry name" value="TRANSCRIPTION INITIATION FACTOR IA RRN3"/>
    <property type="match status" value="1"/>
</dbReference>